<dbReference type="GeneID" id="87836027"/>
<dbReference type="SUPFAM" id="SSF53474">
    <property type="entry name" value="alpha/beta-Hydrolases"/>
    <property type="match status" value="1"/>
</dbReference>
<name>A0AAE0LRX1_9PEZI</name>
<organism evidence="4 5">
    <name type="scientific">Chaetomium fimeti</name>
    <dbReference type="NCBI Taxonomy" id="1854472"/>
    <lineage>
        <taxon>Eukaryota</taxon>
        <taxon>Fungi</taxon>
        <taxon>Dikarya</taxon>
        <taxon>Ascomycota</taxon>
        <taxon>Pezizomycotina</taxon>
        <taxon>Sordariomycetes</taxon>
        <taxon>Sordariomycetidae</taxon>
        <taxon>Sordariales</taxon>
        <taxon>Chaetomiaceae</taxon>
        <taxon>Chaetomium</taxon>
    </lineage>
</organism>
<dbReference type="InterPro" id="IPR010497">
    <property type="entry name" value="Epoxide_hydro_N"/>
</dbReference>
<dbReference type="InterPro" id="IPR016292">
    <property type="entry name" value="Epoxide_hydrolase"/>
</dbReference>
<dbReference type="Pfam" id="PF06441">
    <property type="entry name" value="EHN"/>
    <property type="match status" value="1"/>
</dbReference>
<evidence type="ECO:0000256" key="2">
    <source>
        <dbReference type="ARBA" id="ARBA00022801"/>
    </source>
</evidence>
<dbReference type="PRINTS" id="PR00412">
    <property type="entry name" value="EPOXHYDRLASE"/>
</dbReference>
<dbReference type="PIRSF" id="PIRSF001112">
    <property type="entry name" value="Epoxide_hydrolase"/>
    <property type="match status" value="1"/>
</dbReference>
<evidence type="ECO:0000256" key="1">
    <source>
        <dbReference type="ARBA" id="ARBA00010088"/>
    </source>
</evidence>
<comment type="caution">
    <text evidence="4">The sequence shown here is derived from an EMBL/GenBank/DDBJ whole genome shotgun (WGS) entry which is preliminary data.</text>
</comment>
<dbReference type="GO" id="GO:0097176">
    <property type="term" value="P:epoxide metabolic process"/>
    <property type="evidence" value="ECO:0007669"/>
    <property type="project" value="TreeGrafter"/>
</dbReference>
<evidence type="ECO:0000313" key="4">
    <source>
        <dbReference type="EMBL" id="KAK3294619.1"/>
    </source>
</evidence>
<protein>
    <submittedName>
        <fullName evidence="4">Alpha/Beta hydrolase protein</fullName>
    </submittedName>
</protein>
<dbReference type="GO" id="GO:0004301">
    <property type="term" value="F:epoxide hydrolase activity"/>
    <property type="evidence" value="ECO:0007669"/>
    <property type="project" value="TreeGrafter"/>
</dbReference>
<gene>
    <name evidence="4" type="ORF">B0H64DRAFT_191281</name>
</gene>
<feature type="domain" description="Epoxide hydrolase N-terminal" evidence="3">
    <location>
        <begin position="18"/>
        <end position="151"/>
    </location>
</feature>
<dbReference type="PANTHER" id="PTHR21661:SF39">
    <property type="entry name" value="HYDROLASE, PUTATIVE (AFU_ORTHOLOGUE AFUA_3G08960)-RELATED"/>
    <property type="match status" value="1"/>
</dbReference>
<dbReference type="PANTHER" id="PTHR21661">
    <property type="entry name" value="EPOXIDE HYDROLASE 1-RELATED"/>
    <property type="match status" value="1"/>
</dbReference>
<dbReference type="InterPro" id="IPR000639">
    <property type="entry name" value="Epox_hydrolase-like"/>
</dbReference>
<reference evidence="4" key="2">
    <citation type="submission" date="2023-06" db="EMBL/GenBank/DDBJ databases">
        <authorList>
            <consortium name="Lawrence Berkeley National Laboratory"/>
            <person name="Haridas S."/>
            <person name="Hensen N."/>
            <person name="Bonometti L."/>
            <person name="Westerberg I."/>
            <person name="Brannstrom I.O."/>
            <person name="Guillou S."/>
            <person name="Cros-Aarteil S."/>
            <person name="Calhoun S."/>
            <person name="Kuo A."/>
            <person name="Mondo S."/>
            <person name="Pangilinan J."/>
            <person name="Riley R."/>
            <person name="Labutti K."/>
            <person name="Andreopoulos B."/>
            <person name="Lipzen A."/>
            <person name="Chen C."/>
            <person name="Yanf M."/>
            <person name="Daum C."/>
            <person name="Ng V."/>
            <person name="Clum A."/>
            <person name="Steindorff A."/>
            <person name="Ohm R."/>
            <person name="Martin F."/>
            <person name="Silar P."/>
            <person name="Natvig D."/>
            <person name="Lalanne C."/>
            <person name="Gautier V."/>
            <person name="Ament-Velasquez S.L."/>
            <person name="Kruys A."/>
            <person name="Hutchinson M.I."/>
            <person name="Powell A.J."/>
            <person name="Barry K."/>
            <person name="Miller A.N."/>
            <person name="Grigoriev I.V."/>
            <person name="Debuchy R."/>
            <person name="Gladieux P."/>
            <person name="Thoren M.H."/>
            <person name="Johannesson H."/>
        </authorList>
    </citation>
    <scope>NUCLEOTIDE SEQUENCE</scope>
    <source>
        <strain evidence="4">CBS 168.71</strain>
    </source>
</reference>
<reference evidence="4" key="1">
    <citation type="journal article" date="2023" name="Mol. Phylogenet. Evol.">
        <title>Genome-scale phylogeny and comparative genomics of the fungal order Sordariales.</title>
        <authorList>
            <person name="Hensen N."/>
            <person name="Bonometti L."/>
            <person name="Westerberg I."/>
            <person name="Brannstrom I.O."/>
            <person name="Guillou S."/>
            <person name="Cros-Aarteil S."/>
            <person name="Calhoun S."/>
            <person name="Haridas S."/>
            <person name="Kuo A."/>
            <person name="Mondo S."/>
            <person name="Pangilinan J."/>
            <person name="Riley R."/>
            <person name="LaButti K."/>
            <person name="Andreopoulos B."/>
            <person name="Lipzen A."/>
            <person name="Chen C."/>
            <person name="Yan M."/>
            <person name="Daum C."/>
            <person name="Ng V."/>
            <person name="Clum A."/>
            <person name="Steindorff A."/>
            <person name="Ohm R.A."/>
            <person name="Martin F."/>
            <person name="Silar P."/>
            <person name="Natvig D.O."/>
            <person name="Lalanne C."/>
            <person name="Gautier V."/>
            <person name="Ament-Velasquez S.L."/>
            <person name="Kruys A."/>
            <person name="Hutchinson M.I."/>
            <person name="Powell A.J."/>
            <person name="Barry K."/>
            <person name="Miller A.N."/>
            <person name="Grigoriev I.V."/>
            <person name="Debuchy R."/>
            <person name="Gladieux P."/>
            <person name="Hiltunen Thoren M."/>
            <person name="Johannesson H."/>
        </authorList>
    </citation>
    <scope>NUCLEOTIDE SEQUENCE</scope>
    <source>
        <strain evidence="4">CBS 168.71</strain>
    </source>
</reference>
<comment type="similarity">
    <text evidence="1">Belongs to the peptidase S33 family.</text>
</comment>
<dbReference type="Gene3D" id="3.40.50.1820">
    <property type="entry name" value="alpha/beta hydrolase"/>
    <property type="match status" value="1"/>
</dbReference>
<accession>A0AAE0LRX1</accession>
<keyword evidence="2 4" id="KW-0378">Hydrolase</keyword>
<evidence type="ECO:0000259" key="3">
    <source>
        <dbReference type="Pfam" id="PF06441"/>
    </source>
</evidence>
<sequence>MSLCAFGTVPPGALSTPAPFKLSVPAAQQDKLTKLVSEAEIAVPSYYNTHADTTNTSSFGLSRDWLVDAQEAWTSGEYSWRAEQQRLNRFPHFRINITTTTTAPNDDEDDNAEDGTESETFDLHFAALFSRSASATPVVLMHGWPGSWIEFGAVLDLLAARYTAETLPYHVVVPSLPDYGLSTRRGELRRPLTMEGAAGAIDGLMAALGFGAGYVAQGGDVGAIVGQVLCAKFEACKALHRECVRLLVLLTPPFMSANATAAVAGIPVTPAEQAQLARSAIWGSKGTAYVSEHGTRPSTIALALSTNPLAMLSWMGEKFIEWSDNRFPLSLNTILSLTSFYWFTNSFGRGLWAYSFETSRIPVPFSSTKPFGYSAYPLEVTAFPKAWAEHLYPNLVLYRTHDKVSQESSGCREETP</sequence>
<keyword evidence="5" id="KW-1185">Reference proteome</keyword>
<dbReference type="RefSeq" id="XP_062658133.1">
    <property type="nucleotide sequence ID" value="XM_062799079.1"/>
</dbReference>
<dbReference type="Proteomes" id="UP001278766">
    <property type="component" value="Unassembled WGS sequence"/>
</dbReference>
<dbReference type="AlphaFoldDB" id="A0AAE0LRX1"/>
<dbReference type="EMBL" id="JAUEPN010000005">
    <property type="protein sequence ID" value="KAK3294619.1"/>
    <property type="molecule type" value="Genomic_DNA"/>
</dbReference>
<proteinExistence type="inferred from homology"/>
<evidence type="ECO:0000313" key="5">
    <source>
        <dbReference type="Proteomes" id="UP001278766"/>
    </source>
</evidence>
<dbReference type="InterPro" id="IPR029058">
    <property type="entry name" value="AB_hydrolase_fold"/>
</dbReference>